<dbReference type="AlphaFoldDB" id="A0A1E3QZY0"/>
<dbReference type="InterPro" id="IPR044852">
    <property type="entry name" value="WBP2-like"/>
</dbReference>
<dbReference type="GeneID" id="30149369"/>
<dbReference type="RefSeq" id="XP_018988473.1">
    <property type="nucleotide sequence ID" value="XM_019131516.1"/>
</dbReference>
<dbReference type="OrthoDB" id="3979207at2759"/>
<dbReference type="PANTHER" id="PTHR31606:SF1">
    <property type="entry name" value="WW DOMAIN BINDING PROTEIN 2, ISOFORM E"/>
    <property type="match status" value="1"/>
</dbReference>
<dbReference type="EMBL" id="KV454426">
    <property type="protein sequence ID" value="ODQ83145.1"/>
    <property type="molecule type" value="Genomic_DNA"/>
</dbReference>
<gene>
    <name evidence="1" type="ORF">BABINDRAFT_31050</name>
</gene>
<dbReference type="GO" id="GO:0005634">
    <property type="term" value="C:nucleus"/>
    <property type="evidence" value="ECO:0007669"/>
    <property type="project" value="TreeGrafter"/>
</dbReference>
<dbReference type="GO" id="GO:0003713">
    <property type="term" value="F:transcription coactivator activity"/>
    <property type="evidence" value="ECO:0007669"/>
    <property type="project" value="InterPro"/>
</dbReference>
<name>A0A1E3QZY0_9ASCO</name>
<accession>A0A1E3QZY0</accession>
<evidence type="ECO:0000313" key="1">
    <source>
        <dbReference type="EMBL" id="ODQ83145.1"/>
    </source>
</evidence>
<dbReference type="Proteomes" id="UP000094336">
    <property type="component" value="Unassembled WGS sequence"/>
</dbReference>
<organism evidence="1 2">
    <name type="scientific">Babjeviella inositovora NRRL Y-12698</name>
    <dbReference type="NCBI Taxonomy" id="984486"/>
    <lineage>
        <taxon>Eukaryota</taxon>
        <taxon>Fungi</taxon>
        <taxon>Dikarya</taxon>
        <taxon>Ascomycota</taxon>
        <taxon>Saccharomycotina</taxon>
        <taxon>Pichiomycetes</taxon>
        <taxon>Serinales incertae sedis</taxon>
        <taxon>Babjeviella</taxon>
    </lineage>
</organism>
<protein>
    <submittedName>
        <fullName evidence="1">Uncharacterized protein</fullName>
    </submittedName>
</protein>
<dbReference type="STRING" id="984486.A0A1E3QZY0"/>
<dbReference type="GO" id="GO:0031490">
    <property type="term" value="F:chromatin DNA binding"/>
    <property type="evidence" value="ECO:0007669"/>
    <property type="project" value="TreeGrafter"/>
</dbReference>
<sequence>MLNGGSNPPFVLLENEAIRCKTPSNRTILEIHPMGNSASSRVLAASGNVYLSNKRLVMICSSAESNDFKSFQVLYPQVKSFKLESPWFGVNKWRGLFSCLDHETGLLKGTDYEIVIKFTEGGVVDFTTVFNKAWNDHVVNKDIDDDLPRYSVV</sequence>
<keyword evidence="2" id="KW-1185">Reference proteome</keyword>
<reference evidence="2" key="1">
    <citation type="submission" date="2016-05" db="EMBL/GenBank/DDBJ databases">
        <title>Comparative genomics of biotechnologically important yeasts.</title>
        <authorList>
            <consortium name="DOE Joint Genome Institute"/>
            <person name="Riley R."/>
            <person name="Haridas S."/>
            <person name="Wolfe K.H."/>
            <person name="Lopes M.R."/>
            <person name="Hittinger C.T."/>
            <person name="Goker M."/>
            <person name="Salamov A."/>
            <person name="Wisecaver J."/>
            <person name="Long T.M."/>
            <person name="Aerts A.L."/>
            <person name="Barry K."/>
            <person name="Choi C."/>
            <person name="Clum A."/>
            <person name="Coughlan A.Y."/>
            <person name="Deshpande S."/>
            <person name="Douglass A.P."/>
            <person name="Hanson S.J."/>
            <person name="Klenk H.-P."/>
            <person name="Labutti K."/>
            <person name="Lapidus A."/>
            <person name="Lindquist E."/>
            <person name="Lipzen A."/>
            <person name="Meier-Kolthoff J.P."/>
            <person name="Ohm R.A."/>
            <person name="Otillar R.P."/>
            <person name="Pangilinan J."/>
            <person name="Peng Y."/>
            <person name="Rokas A."/>
            <person name="Rosa C.A."/>
            <person name="Scheuner C."/>
            <person name="Sibirny A.A."/>
            <person name="Slot J.C."/>
            <person name="Stielow J.B."/>
            <person name="Sun H."/>
            <person name="Kurtzman C.P."/>
            <person name="Blackwell M."/>
            <person name="Grigoriev I.V."/>
            <person name="Jeffries T.W."/>
        </authorList>
    </citation>
    <scope>NUCLEOTIDE SEQUENCE [LARGE SCALE GENOMIC DNA]</scope>
    <source>
        <strain evidence="2">NRRL Y-12698</strain>
    </source>
</reference>
<proteinExistence type="predicted"/>
<evidence type="ECO:0000313" key="2">
    <source>
        <dbReference type="Proteomes" id="UP000094336"/>
    </source>
</evidence>
<dbReference type="PANTHER" id="PTHR31606">
    <property type="entry name" value="WW DOMAIN BINDING PROTEIN 2, ISOFORM E"/>
    <property type="match status" value="1"/>
</dbReference>